<protein>
    <submittedName>
        <fullName evidence="1">Uncharacterized protein</fullName>
    </submittedName>
</protein>
<dbReference type="AlphaFoldDB" id="A0A4V1B0I9"/>
<gene>
    <name evidence="1" type="ORF">E1956_37675</name>
</gene>
<proteinExistence type="predicted"/>
<dbReference type="KEGG" id="ppai:E1956_37675"/>
<accession>A0A4V1B0I9</accession>
<evidence type="ECO:0000313" key="1">
    <source>
        <dbReference type="EMBL" id="QBR02933.1"/>
    </source>
</evidence>
<organism evidence="1 2">
    <name type="scientific">Paraburkholderia pallida</name>
    <dbReference type="NCBI Taxonomy" id="2547399"/>
    <lineage>
        <taxon>Bacteria</taxon>
        <taxon>Pseudomonadati</taxon>
        <taxon>Pseudomonadota</taxon>
        <taxon>Betaproteobacteria</taxon>
        <taxon>Burkholderiales</taxon>
        <taxon>Burkholderiaceae</taxon>
        <taxon>Paraburkholderia</taxon>
    </lineage>
</organism>
<dbReference type="EMBL" id="CP038151">
    <property type="protein sequence ID" value="QBR02933.1"/>
    <property type="molecule type" value="Genomic_DNA"/>
</dbReference>
<name>A0A4V1B0I9_9BURK</name>
<sequence>MESLDRLDIAHLSFRKIANTAWRGPVAPGSATDLSGVMRRAMDAGHETQISQESGKNQAFVKAACQPGRALLRNPADACFGGGGAVSGCRTTLIDWQSCIVMKNVRLDAARRMLRMLGRRRLLDILASRMQGT</sequence>
<evidence type="ECO:0000313" key="2">
    <source>
        <dbReference type="Proteomes" id="UP000295727"/>
    </source>
</evidence>
<dbReference type="Proteomes" id="UP000295727">
    <property type="component" value="Chromosome 4"/>
</dbReference>
<dbReference type="RefSeq" id="WP_134758442.1">
    <property type="nucleotide sequence ID" value="NZ_CP038151.1"/>
</dbReference>
<keyword evidence="2" id="KW-1185">Reference proteome</keyword>
<reference evidence="1 2" key="1">
    <citation type="submission" date="2019-03" db="EMBL/GenBank/DDBJ databases">
        <title>Paraburkholderia sp. 7MH5, isolated from subtropical forest soil.</title>
        <authorList>
            <person name="Gao Z.-H."/>
            <person name="Qiu L.-H."/>
        </authorList>
    </citation>
    <scope>NUCLEOTIDE SEQUENCE [LARGE SCALE GENOMIC DNA]</scope>
    <source>
        <strain evidence="1 2">7MH5</strain>
    </source>
</reference>